<accession>A0A0A2LIB2</accession>
<dbReference type="AlphaFoldDB" id="A0A0A2LIB2"/>
<sequence length="432" mass="48245">MKNLKYALAFLGLSATFLPESTQAQEFFKDRKLYLNEDGSNYVKFTFMTQAWLRSMDYNPGTTINGVEKNNGTDIGIRRYRVQMYGQLTDRVFAYSQFGENNFNTISERKLGFFVHDAYGEYAVDKTKLSIGVGLSGWSGLSRFSSPSVGSILGIDAPLFLQTTNDVNDQFLRKLSVFVKGKLGKLDYRLQMADPLEVKDSPPIVNEATFSTDPSEMQWNGYFQYQFLDQESNMTPYLTGTYQGKKKVFNIGAGFIYQKDAMWMLNTTGDVEKSDMVHFAADVFYDAPIGAGGQAVSFYGNVTSYDFGKNYIRNGGAMNPANGSNNPVMLNGGGNSFPMYGTGTVIYAQAGYKFKDNLIGQTTLMPYVSLQHADYDRLNDAMNFFDAGVNWLLDGNVSKFTVAYQNRPIYNLGGEKTGSKGAFIAQYQVLFN</sequence>
<keyword evidence="3" id="KW-1185">Reference proteome</keyword>
<reference evidence="2 3" key="1">
    <citation type="submission" date="2013-09" db="EMBL/GenBank/DDBJ databases">
        <authorList>
            <person name="Zeng Z."/>
            <person name="Chen C."/>
        </authorList>
    </citation>
    <scope>NUCLEOTIDE SEQUENCE [LARGE SCALE GENOMIC DNA]</scope>
    <source>
        <strain evidence="2 3">F44-8</strain>
    </source>
</reference>
<feature type="chain" id="PRO_5002002216" description="Porin" evidence="1">
    <location>
        <begin position="25"/>
        <end position="432"/>
    </location>
</feature>
<organism evidence="2 3">
    <name type="scientific">Flavobacterium beibuense F44-8</name>
    <dbReference type="NCBI Taxonomy" id="1406840"/>
    <lineage>
        <taxon>Bacteria</taxon>
        <taxon>Pseudomonadati</taxon>
        <taxon>Bacteroidota</taxon>
        <taxon>Flavobacteriia</taxon>
        <taxon>Flavobacteriales</taxon>
        <taxon>Flavobacteriaceae</taxon>
        <taxon>Flavobacterium</taxon>
    </lineage>
</organism>
<name>A0A0A2LIB2_9FLAO</name>
<proteinExistence type="predicted"/>
<evidence type="ECO:0008006" key="4">
    <source>
        <dbReference type="Google" id="ProtNLM"/>
    </source>
</evidence>
<evidence type="ECO:0000256" key="1">
    <source>
        <dbReference type="SAM" id="SignalP"/>
    </source>
</evidence>
<protein>
    <recommendedName>
        <fullName evidence="4">Porin</fullName>
    </recommendedName>
</protein>
<dbReference type="EMBL" id="JRLV01000023">
    <property type="protein sequence ID" value="KGO78961.1"/>
    <property type="molecule type" value="Genomic_DNA"/>
</dbReference>
<evidence type="ECO:0000313" key="2">
    <source>
        <dbReference type="EMBL" id="KGO78961.1"/>
    </source>
</evidence>
<gene>
    <name evidence="2" type="ORF">Q763_15725</name>
</gene>
<comment type="caution">
    <text evidence="2">The sequence shown here is derived from an EMBL/GenBank/DDBJ whole genome shotgun (WGS) entry which is preliminary data.</text>
</comment>
<evidence type="ECO:0000313" key="3">
    <source>
        <dbReference type="Proteomes" id="UP000030129"/>
    </source>
</evidence>
<dbReference type="eggNOG" id="ENOG502Z8PC">
    <property type="taxonomic scope" value="Bacteria"/>
</dbReference>
<feature type="signal peptide" evidence="1">
    <location>
        <begin position="1"/>
        <end position="24"/>
    </location>
</feature>
<dbReference type="Proteomes" id="UP000030129">
    <property type="component" value="Unassembled WGS sequence"/>
</dbReference>
<dbReference type="RefSeq" id="WP_035135964.1">
    <property type="nucleotide sequence ID" value="NZ_JRLV01000023.1"/>
</dbReference>
<keyword evidence="1" id="KW-0732">Signal</keyword>